<dbReference type="AlphaFoldDB" id="A0A3D2SD66"/>
<evidence type="ECO:0000313" key="2">
    <source>
        <dbReference type="Proteomes" id="UP000263098"/>
    </source>
</evidence>
<name>A0A3D2SD66_9BACE</name>
<gene>
    <name evidence="1" type="ORF">DHW31_05305</name>
</gene>
<dbReference type="Proteomes" id="UP000263098">
    <property type="component" value="Unassembled WGS sequence"/>
</dbReference>
<protein>
    <submittedName>
        <fullName evidence="1">Uncharacterized protein</fullName>
    </submittedName>
</protein>
<accession>A0A3D2SD66</accession>
<organism evidence="1 2">
    <name type="scientific">Bacteroides graminisolvens</name>
    <dbReference type="NCBI Taxonomy" id="477666"/>
    <lineage>
        <taxon>Bacteria</taxon>
        <taxon>Pseudomonadati</taxon>
        <taxon>Bacteroidota</taxon>
        <taxon>Bacteroidia</taxon>
        <taxon>Bacteroidales</taxon>
        <taxon>Bacteroidaceae</taxon>
        <taxon>Bacteroides</taxon>
    </lineage>
</organism>
<reference evidence="1 2" key="1">
    <citation type="journal article" date="2018" name="Nat. Biotechnol.">
        <title>A standardized bacterial taxonomy based on genome phylogeny substantially revises the tree of life.</title>
        <authorList>
            <person name="Parks D.H."/>
            <person name="Chuvochina M."/>
            <person name="Waite D.W."/>
            <person name="Rinke C."/>
            <person name="Skarshewski A."/>
            <person name="Chaumeil P.A."/>
            <person name="Hugenholtz P."/>
        </authorList>
    </citation>
    <scope>NUCLEOTIDE SEQUENCE [LARGE SCALE GENOMIC DNA]</scope>
    <source>
        <strain evidence="1">UBA9667</strain>
    </source>
</reference>
<proteinExistence type="predicted"/>
<comment type="caution">
    <text evidence="1">The sequence shown here is derived from an EMBL/GenBank/DDBJ whole genome shotgun (WGS) entry which is preliminary data.</text>
</comment>
<sequence length="68" mass="7492">MKASKVKLIGRDFVSYGHYRLTVENSTGETVDAVTGDIDLVTRLSSEDQKEREEAESEAINFVLSAQG</sequence>
<evidence type="ECO:0000313" key="1">
    <source>
        <dbReference type="EMBL" id="HCK24197.1"/>
    </source>
</evidence>
<dbReference type="EMBL" id="DPVG01000193">
    <property type="protein sequence ID" value="HCK24197.1"/>
    <property type="molecule type" value="Genomic_DNA"/>
</dbReference>